<comment type="caution">
    <text evidence="9">The sequence shown here is derived from an EMBL/GenBank/DDBJ whole genome shotgun (WGS) entry which is preliminary data.</text>
</comment>
<proteinExistence type="predicted"/>
<reference evidence="9 10" key="1">
    <citation type="submission" date="2019-07" db="EMBL/GenBank/DDBJ databases">
        <authorList>
            <person name="Huq M.A."/>
        </authorList>
    </citation>
    <scope>NUCLEOTIDE SEQUENCE [LARGE SCALE GENOMIC DNA]</scope>
    <source>
        <strain evidence="9 10">MAH-3</strain>
    </source>
</reference>
<dbReference type="Pfam" id="PF12256">
    <property type="entry name" value="TcdB_toxin_midN"/>
    <property type="match status" value="1"/>
</dbReference>
<evidence type="ECO:0000256" key="4">
    <source>
        <dbReference type="ARBA" id="ARBA00023026"/>
    </source>
</evidence>
<dbReference type="InterPro" id="IPR013517">
    <property type="entry name" value="FG-GAP"/>
</dbReference>
<evidence type="ECO:0000259" key="7">
    <source>
        <dbReference type="Pfam" id="PF12255"/>
    </source>
</evidence>
<gene>
    <name evidence="9" type="ORF">FO442_08990</name>
</gene>
<organism evidence="9 10">
    <name type="scientific">Fluviicola chungangensis</name>
    <dbReference type="NCBI Taxonomy" id="2597671"/>
    <lineage>
        <taxon>Bacteria</taxon>
        <taxon>Pseudomonadati</taxon>
        <taxon>Bacteroidota</taxon>
        <taxon>Flavobacteriia</taxon>
        <taxon>Flavobacteriales</taxon>
        <taxon>Crocinitomicaceae</taxon>
        <taxon>Fluviicola</taxon>
    </lineage>
</organism>
<keyword evidence="6" id="KW-0812">Transmembrane</keyword>
<feature type="domain" description="Insecticide toxin TcdB middle/N-terminal" evidence="8">
    <location>
        <begin position="604"/>
        <end position="748"/>
    </location>
</feature>
<dbReference type="RefSeq" id="WP_144332843.1">
    <property type="nucleotide sequence ID" value="NZ_VLPL01000004.1"/>
</dbReference>
<dbReference type="InterPro" id="IPR022044">
    <property type="entry name" value="TcdB_toxin_mid/C"/>
</dbReference>
<comment type="subcellular location">
    <subcellularLocation>
        <location evidence="1">Secreted</location>
    </subcellularLocation>
</comment>
<dbReference type="InterPro" id="IPR003284">
    <property type="entry name" value="Sal_SpvB"/>
</dbReference>
<keyword evidence="2" id="KW-0964">Secreted</keyword>
<feature type="transmembrane region" description="Helical" evidence="6">
    <location>
        <begin position="2373"/>
        <end position="2392"/>
    </location>
</feature>
<evidence type="ECO:0000313" key="9">
    <source>
        <dbReference type="EMBL" id="TSJ44729.1"/>
    </source>
</evidence>
<feature type="transmembrane region" description="Helical" evidence="6">
    <location>
        <begin position="2344"/>
        <end position="2366"/>
    </location>
</feature>
<evidence type="ECO:0000256" key="6">
    <source>
        <dbReference type="SAM" id="Phobius"/>
    </source>
</evidence>
<feature type="compositionally biased region" description="Gly residues" evidence="5">
    <location>
        <begin position="2204"/>
        <end position="2220"/>
    </location>
</feature>
<dbReference type="Pfam" id="PF13517">
    <property type="entry name" value="FG-GAP_3"/>
    <property type="match status" value="2"/>
</dbReference>
<dbReference type="GO" id="GO:0005737">
    <property type="term" value="C:cytoplasm"/>
    <property type="evidence" value="ECO:0007669"/>
    <property type="project" value="InterPro"/>
</dbReference>
<dbReference type="OrthoDB" id="9765204at2"/>
<evidence type="ECO:0000256" key="5">
    <source>
        <dbReference type="SAM" id="MobiDB-lite"/>
    </source>
</evidence>
<dbReference type="InterPro" id="IPR028994">
    <property type="entry name" value="Integrin_alpha_N"/>
</dbReference>
<keyword evidence="6" id="KW-0472">Membrane</keyword>
<accession>A0A556MY64</accession>
<sequence>MSNTKGTSAIVAPSGGGAQSGLGEKFSPDLFTGTGNFSVPIAVPSGRNGMQPNLSLGYSTGNGNGVFGMGWALGIPGITRKTSKGIPVYDDSKDVFILSGSEDLVPVKHEKETIEEEGTSVNWERTYYRPRTEGLFARIVHHKKSNGRNYWEVRSKDGLVSYYGSPDLPFNEASFVIANPENRNAIFGWTLSKTVDPFGNEVIYEYERELILSDSKAQPHNSDQLYLSSIKYNQYYDEDVKKHLCEVRFEYEERPDAFSVYRQGFEIRTSKRCKSVSTYTHADETRKVKTYHFNYLEELPLNGASLLKDVSVEGHKGEESEWMPPLEFGYSTFKPSIRGLDEIKGPIASLSLAQSGYELVDVTGNGLPDLLQMDGTGSRYWPNKGKGVFASPKTIPVSPSIQLGSIGVQLIDANGDGRSDLLVVNDTQAGYFSGSFNDVWDKKNYRSYSKKPSFSLVDPEVQFMDLDGDGITDVLRNGAKFECFLNDPEKGFDQIRIADKTFANFSFADPRIRFADMTGDGLQDIVLISSGRVQYWPNLGYGRFGQLVNMINAPRFPEQFNPKQILLGDLDGDGQADIAFVENNRVTLYVNQSGNSFSDGVTIMGTPAVHQVESLRIADIMGTGQAGIVWSQIVTSGTKGRMFFLDFTGGNKPYLLEEMNNNMGSVTRVTYGSSIEHFLRDDQNPISRWKTQLPFPVQVVNRTEVHDFLSGGKLVTEYSYHNGYWDGAEREFRGFAQVDSRDTESFERFTAASSDGTENNLNSPGNLTAEYYSPPVETKSWFHLGPVGPDYKRWEELDFSDQYWQGDTNVFQRTPETKNLLSSLPRRARRDAIRTLRGTVLRSELYGRDGSVLENIPYTISESLKGIRTEFDPIAASSLSGETYVFFSFNLAARTSQYERGNDPMHHFSFTQSYDEYGNPGGQLSAGLPRGATPLGGGNGDYLGTYGISEFIYKDIPNGQYMADRVKKSTSYDATKSATNLNIFGYKDLVFNSDTLPVIGCSLNFYDGEAFEGLPYGQIGNYGLPVRSETLVLTDEIIDAAYGVNTPECFKDIPDWSSSNGYPAAFEGLLQNGDERLGYKDRRSGFPHHEEGWYAEGARAKYDWQDDLITNPVGLVQETKDVFENRSTIDYDAYQFLPVNTKQWFNATDYLGIRGEYDYRFLQVTKITDMNDNISVFDFSPLGLLKATALIGKGTEGDYKSGSGDFYDRYVPSIQMEYDFFAFKNDGDPTWVKTITREEHYQQNPDSLTIVKVEYTDGFGRLLQTRAQAEDVIFGNQTFGTSGLSADQNAANAPLIGVERDENDLLNVVVSGWSVYNNKGLVVELYEPFFDRGFDYTLPQLSSIGGIMIPQLGVKIKMYYDTLERVILTVNPDNSEQLTVIGIPAELDTPDNFTPTPWESYTYDANDLASLTNPINNPVPESHWFTPKSSLIDSFGRIIQTIEHKAHYNEITTDYDNVDMWYGYDIRNNLLEVKDSYGRKVFEYIHDLRVVEKDNSLQALSTKHIDCGITTVLLDVMGKTIEAKDSKDALSLIAYDTLQRPVFGWAQNNGDDNVRLKSYTIYGEGVINPSTNNLLGRLWQQYDESGRTESSSYDFKGNLLTKKQQVISDVVIKTALDSYQSYLVDWTGLPSILDAKVFEITNEYDALNRIIQIMLPEAVNNDRKSIVPIYSRSGSLEKVFYDSIEYVENIAYNSKGQRLFIALGNGVMTRYSYDSLTFRLLRQRSEKYSKTQVGNTITYTPQSGTNKQDDKYIYDLIGNILNIQLSSTGCGVGGTGSLDREFEYDPMYRLLSATGRENVQGGGYPFPGWSDLVRSSDSNTTQAYTRKYAYDKVGNVQQIKQLGTSGFTRDFSYVLDKNKLQTIEVGSNDYNYSYDNAGNQLTENTERYFEWDAANRLLLFKIQAGSIEPSVIAQYLYDNAGNRIKKIVRKQGGDYEVTTYIGNVFEYFTDETNEQNTVHIMNGQSRIATIRIGDDLGDTTPAVKYNIENNIYSSTIVLDDVGTLVNAQEYYPFGETSFGSYAKKRYQYIGKERDEESGLYYYGARYYSAWIARFISCDPLSAKYAQLSPYNYSDNNPINDYDIDGMQTNNTPSSQQGGGGATKYTYNTDYLSETEFQNVLPVDGLVKGDTFHFMIDPKSGKNPGITAFTYTYLGNGNWRKSVFHKGEQTPVVTDKLAGNPTAAKGTAGIFALMKIPNKTSPIKGSGGVGGQSNTTGGGTASSGVTMSNGNPTSTNPQKTDNSPAKKEQPKESKAIYNSATSVYTNTADPALQVVEYVAKDAAATVPKYAAKVPNSAASILKVAKAAKIGGVLTTVFDAGTNLIDAYIYAQEGNTKEAWESGTKAAVGVAVTIGSSIASAAATGAAAGAWGGPVGLVVGVVVGVIIAIVWGLVSGLDWW</sequence>
<keyword evidence="6" id="KW-1133">Transmembrane helix</keyword>
<keyword evidence="3" id="KW-0732">Signal</keyword>
<dbReference type="PANTHER" id="PTHR32305:SF15">
    <property type="entry name" value="PROTEIN RHSA-RELATED"/>
    <property type="match status" value="1"/>
</dbReference>
<evidence type="ECO:0000313" key="10">
    <source>
        <dbReference type="Proteomes" id="UP000316008"/>
    </source>
</evidence>
<dbReference type="EMBL" id="VLPL01000004">
    <property type="protein sequence ID" value="TSJ44729.1"/>
    <property type="molecule type" value="Genomic_DNA"/>
</dbReference>
<evidence type="ECO:0000256" key="3">
    <source>
        <dbReference type="ARBA" id="ARBA00022729"/>
    </source>
</evidence>
<dbReference type="SUPFAM" id="SSF69318">
    <property type="entry name" value="Integrin alpha N-terminal domain"/>
    <property type="match status" value="1"/>
</dbReference>
<dbReference type="GO" id="GO:0005576">
    <property type="term" value="C:extracellular region"/>
    <property type="evidence" value="ECO:0007669"/>
    <property type="project" value="UniProtKB-SubCell"/>
</dbReference>
<feature type="compositionally biased region" description="Polar residues" evidence="5">
    <location>
        <begin position="2226"/>
        <end position="2242"/>
    </location>
</feature>
<dbReference type="Gene3D" id="2.180.10.10">
    <property type="entry name" value="RHS repeat-associated core"/>
    <property type="match status" value="1"/>
</dbReference>
<name>A0A556MY64_9FLAO</name>
<evidence type="ECO:0000259" key="8">
    <source>
        <dbReference type="Pfam" id="PF12256"/>
    </source>
</evidence>
<dbReference type="InterPro" id="IPR022045">
    <property type="entry name" value="TcdB_toxin_mid/N"/>
</dbReference>
<dbReference type="Pfam" id="PF03534">
    <property type="entry name" value="SpvB"/>
    <property type="match status" value="2"/>
</dbReference>
<feature type="compositionally biased region" description="Basic and acidic residues" evidence="5">
    <location>
        <begin position="2243"/>
        <end position="2252"/>
    </location>
</feature>
<dbReference type="NCBIfam" id="TIGR03696">
    <property type="entry name" value="Rhs_assc_core"/>
    <property type="match status" value="1"/>
</dbReference>
<evidence type="ECO:0000256" key="2">
    <source>
        <dbReference type="ARBA" id="ARBA00022525"/>
    </source>
</evidence>
<feature type="region of interest" description="Disordered" evidence="5">
    <location>
        <begin position="1"/>
        <end position="22"/>
    </location>
</feature>
<evidence type="ECO:0000256" key="1">
    <source>
        <dbReference type="ARBA" id="ARBA00004613"/>
    </source>
</evidence>
<protein>
    <submittedName>
        <fullName evidence="9">Uncharacterized protein</fullName>
    </submittedName>
</protein>
<dbReference type="Proteomes" id="UP000316008">
    <property type="component" value="Unassembled WGS sequence"/>
</dbReference>
<feature type="region of interest" description="Disordered" evidence="5">
    <location>
        <begin position="2201"/>
        <end position="2252"/>
    </location>
</feature>
<dbReference type="PANTHER" id="PTHR32305">
    <property type="match status" value="1"/>
</dbReference>
<dbReference type="InterPro" id="IPR050708">
    <property type="entry name" value="T6SS_VgrG/RHS"/>
</dbReference>
<dbReference type="Pfam" id="PF12255">
    <property type="entry name" value="TcdB_toxin_midC"/>
    <property type="match status" value="1"/>
</dbReference>
<dbReference type="InterPro" id="IPR022385">
    <property type="entry name" value="Rhs_assc_core"/>
</dbReference>
<keyword evidence="10" id="KW-1185">Reference proteome</keyword>
<keyword evidence="4" id="KW-0843">Virulence</keyword>
<feature type="domain" description="Insecticide toxin TcdB middle/C-terminal" evidence="7">
    <location>
        <begin position="833"/>
        <end position="931"/>
    </location>
</feature>